<dbReference type="InterPro" id="IPR002052">
    <property type="entry name" value="DNA_methylase_N6_adenine_CS"/>
</dbReference>
<evidence type="ECO:0000259" key="13">
    <source>
        <dbReference type="Pfam" id="PF00717"/>
    </source>
</evidence>
<evidence type="ECO:0000313" key="17">
    <source>
        <dbReference type="EMBL" id="OGH84523.1"/>
    </source>
</evidence>
<dbReference type="Pfam" id="PF00717">
    <property type="entry name" value="Peptidase_S24"/>
    <property type="match status" value="1"/>
</dbReference>
<dbReference type="GO" id="GO:0003677">
    <property type="term" value="F:DNA binding"/>
    <property type="evidence" value="ECO:0007669"/>
    <property type="project" value="UniProtKB-UniRule"/>
</dbReference>
<protein>
    <recommendedName>
        <fullName evidence="12">LexA repressor</fullName>
        <ecNumber evidence="12">3.4.21.88</ecNumber>
    </recommendedName>
</protein>
<reference evidence="17 18" key="1">
    <citation type="journal article" date="2016" name="Nat. Commun.">
        <title>Thousands of microbial genomes shed light on interconnected biogeochemical processes in an aquifer system.</title>
        <authorList>
            <person name="Anantharaman K."/>
            <person name="Brown C.T."/>
            <person name="Hug L.A."/>
            <person name="Sharon I."/>
            <person name="Castelle C.J."/>
            <person name="Probst A.J."/>
            <person name="Thomas B.C."/>
            <person name="Singh A."/>
            <person name="Wilkins M.J."/>
            <person name="Karaoz U."/>
            <person name="Brodie E.L."/>
            <person name="Williams K.H."/>
            <person name="Hubbard S.S."/>
            <person name="Banfield J.F."/>
        </authorList>
    </citation>
    <scope>NUCLEOTIDE SEQUENCE [LARGE SCALE GENOMIC DNA]</scope>
</reference>
<dbReference type="Gene3D" id="3.40.50.150">
    <property type="entry name" value="Vaccinia Virus protein VP39"/>
    <property type="match status" value="1"/>
</dbReference>
<dbReference type="PROSITE" id="PS00092">
    <property type="entry name" value="N6_MTASE"/>
    <property type="match status" value="1"/>
</dbReference>
<keyword evidence="9 12" id="KW-0804">Transcription</keyword>
<evidence type="ECO:0000256" key="8">
    <source>
        <dbReference type="ARBA" id="ARBA00023125"/>
    </source>
</evidence>
<evidence type="ECO:0000256" key="2">
    <source>
        <dbReference type="ARBA" id="ARBA00022603"/>
    </source>
</evidence>
<dbReference type="GO" id="GO:0009432">
    <property type="term" value="P:SOS response"/>
    <property type="evidence" value="ECO:0007669"/>
    <property type="project" value="UniProtKB-UniRule"/>
</dbReference>
<dbReference type="CDD" id="cd02440">
    <property type="entry name" value="AdoMet_MTases"/>
    <property type="match status" value="1"/>
</dbReference>
<dbReference type="InterPro" id="IPR023135">
    <property type="entry name" value="N6_DNA_MeTrfase_TaqI_C"/>
</dbReference>
<dbReference type="InterPro" id="IPR036388">
    <property type="entry name" value="WH-like_DNA-bd_sf"/>
</dbReference>
<evidence type="ECO:0000259" key="14">
    <source>
        <dbReference type="Pfam" id="PF01726"/>
    </source>
</evidence>
<dbReference type="SUPFAM" id="SSF116734">
    <property type="entry name" value="DNA methylase specificity domain"/>
    <property type="match status" value="1"/>
</dbReference>
<dbReference type="EMBL" id="MFQR01000015">
    <property type="protein sequence ID" value="OGH84523.1"/>
    <property type="molecule type" value="Genomic_DNA"/>
</dbReference>
<feature type="domain" description="LexA repressor DNA-binding" evidence="14">
    <location>
        <begin position="1"/>
        <end position="60"/>
    </location>
</feature>
<organism evidence="17 18">
    <name type="scientific">Candidatus Magasanikbacteria bacterium RIFOXYA2_FULL_44_8</name>
    <dbReference type="NCBI Taxonomy" id="1798696"/>
    <lineage>
        <taxon>Bacteria</taxon>
        <taxon>Candidatus Magasanikiibacteriota</taxon>
    </lineage>
</organism>
<dbReference type="GO" id="GO:0006281">
    <property type="term" value="P:DNA repair"/>
    <property type="evidence" value="ECO:0007669"/>
    <property type="project" value="UniProtKB-UniRule"/>
</dbReference>
<keyword evidence="12" id="KW-0068">Autocatalytic cleavage</keyword>
<dbReference type="AlphaFoldDB" id="A0A1F6NL99"/>
<feature type="active site" description="For autocatalytic cleavage activity" evidence="12">
    <location>
        <position position="118"/>
    </location>
</feature>
<dbReference type="SUPFAM" id="SSF53335">
    <property type="entry name" value="S-adenosyl-L-methionine-dependent methyltransferases"/>
    <property type="match status" value="1"/>
</dbReference>
<dbReference type="Pfam" id="PF12950">
    <property type="entry name" value="TaqI_C"/>
    <property type="match status" value="1"/>
</dbReference>
<dbReference type="PRINTS" id="PR00507">
    <property type="entry name" value="N12N6MTFRASE"/>
</dbReference>
<dbReference type="InterPro" id="IPR006200">
    <property type="entry name" value="LexA"/>
</dbReference>
<keyword evidence="10 12" id="KW-0742">SOS response</keyword>
<comment type="function">
    <text evidence="12">Represses a number of genes involved in the response to DNA damage (SOS response), including recA and lexA. In the presence of single-stranded DNA, RecA interacts with LexA causing an autocatalytic cleavage which disrupts the DNA-binding part of LexA, leading to derepression of the SOS regulon and eventually DNA repair.</text>
</comment>
<evidence type="ECO:0000259" key="16">
    <source>
        <dbReference type="Pfam" id="PF12950"/>
    </source>
</evidence>
<comment type="caution">
    <text evidence="12">Lacks conserved residue(s) required for the propagation of feature annotation.</text>
</comment>
<keyword evidence="2" id="KW-0489">Methyltransferase</keyword>
<keyword evidence="6" id="KW-0680">Restriction system</keyword>
<keyword evidence="7 12" id="KW-0805">Transcription regulation</keyword>
<dbReference type="Gene3D" id="2.10.109.10">
    <property type="entry name" value="Umud Fragment, subunit A"/>
    <property type="match status" value="1"/>
</dbReference>
<dbReference type="GO" id="GO:0006260">
    <property type="term" value="P:DNA replication"/>
    <property type="evidence" value="ECO:0007669"/>
    <property type="project" value="UniProtKB-UniRule"/>
</dbReference>
<keyword evidence="8 12" id="KW-0238">DNA-binding</keyword>
<keyword evidence="12" id="KW-0234">DNA repair</keyword>
<sequence>MATLTKKQKEILDFVKNYINEHGISPSLEEICSHFDKAIGTVHEHIEGLVKKGFLNKTNNIRGIEIAQNNETISIPLKGFIAAGSPIEVIEEYETITVPKNLLANSGDHFALRVKGNSMIQEGIFDGDNVIIRKQNTANNGETVVALINGNEATLKKIYKVAGGFKLQPANPAIPAFVVKQVIVQGKVISVMRSYETRRLLSDPLTLLTFNEDLKDLITKTQEEIQNKFKPNSEFETWQKTEEKPDHNKFCLETTYTFLNEILLLWVCKDKALIKFDTIKNKQDLITLKNNAQEIYSHIFINNIFDWYDPDDVLLLEITNTFNKYDFSQIDRDILGKMYEQFITREERKKLGQFYTPEPIIDYILDQTGYTEHIEDKRIIDISCGSGGFTTRAANRLINKLKNEKDKEGIIKKVIDNIYGLDINPFACYLAETNILLQLLDLIIEVKQSKHDFEVPKINIFQTNTIETPSLLSDDEQNIKDIKNKSGKFTDGFDFVVGNPPYLEAKKMDKKTKELCAETCPSIASGAFDLFVCFVDKGLRLLKNGGRLGYIFPNKFLIANYAKKMREELLYKYTIKEIIDVSECGVFENVAVYPVVFIAENKTPQNNIIKTAEKINSIDELESKNFITNEIEQDVYKRDDFVFFILPSDKKQNALLMKLLDDQYKTLDNYLTIKWTISFHASGLREKFLFPEKPQSDFAKKLIGGKSFAGNDDINRYNLKWGGWWIDYNEDLARKHKNQLPPKSLFEQEKLIICQNSLRLRATYDDQNYYCKDTFFVAYLNDELKKDYNIKFFLALLNSKLLHYYYANIYKGTHIAGGYLHYLIGYLYSMPISKPTKKQQSEIVALTAEILSTKGKKGYALLDNKIDEAIYELYNLNKEEIEIVDSFI</sequence>
<keyword evidence="5 12" id="KW-0235">DNA replication</keyword>
<feature type="active site" description="For autocatalytic cleavage activity" evidence="12">
    <location>
        <position position="156"/>
    </location>
</feature>
<dbReference type="InterPro" id="IPR015927">
    <property type="entry name" value="Peptidase_S24_S26A/B/C"/>
</dbReference>
<feature type="domain" description="Type II methyltransferase M.TaqI-like" evidence="15">
    <location>
        <begin position="417"/>
        <end position="587"/>
    </location>
</feature>
<dbReference type="InterPro" id="IPR039418">
    <property type="entry name" value="LexA-like"/>
</dbReference>
<accession>A0A1F6NL99</accession>
<evidence type="ECO:0000256" key="9">
    <source>
        <dbReference type="ARBA" id="ARBA00023163"/>
    </source>
</evidence>
<evidence type="ECO:0000256" key="4">
    <source>
        <dbReference type="ARBA" id="ARBA00022691"/>
    </source>
</evidence>
<evidence type="ECO:0000256" key="6">
    <source>
        <dbReference type="ARBA" id="ARBA00022747"/>
    </source>
</evidence>
<evidence type="ECO:0000256" key="10">
    <source>
        <dbReference type="ARBA" id="ARBA00023236"/>
    </source>
</evidence>
<dbReference type="GO" id="GO:0006508">
    <property type="term" value="P:proteolysis"/>
    <property type="evidence" value="ECO:0007669"/>
    <property type="project" value="InterPro"/>
</dbReference>
<comment type="subunit">
    <text evidence="12">Homodimer.</text>
</comment>
<dbReference type="EC" id="3.4.21.88" evidence="12"/>
<keyword evidence="4" id="KW-0949">S-adenosyl-L-methionine</keyword>
<dbReference type="GO" id="GO:0009007">
    <property type="term" value="F:site-specific DNA-methyltransferase (adenine-specific) activity"/>
    <property type="evidence" value="ECO:0007669"/>
    <property type="project" value="UniProtKB-EC"/>
</dbReference>
<dbReference type="GO" id="GO:0045892">
    <property type="term" value="P:negative regulation of DNA-templated transcription"/>
    <property type="evidence" value="ECO:0007669"/>
    <property type="project" value="UniProtKB-UniRule"/>
</dbReference>
<dbReference type="InterPro" id="IPR006199">
    <property type="entry name" value="LexA_DNA-bd_dom"/>
</dbReference>
<dbReference type="InterPro" id="IPR029063">
    <property type="entry name" value="SAM-dependent_MTases_sf"/>
</dbReference>
<dbReference type="Gene3D" id="3.90.220.10">
    <property type="entry name" value="Adenine-n6-DNA-methyltransferase Taqi, Chain A, domain 2"/>
    <property type="match status" value="1"/>
</dbReference>
<dbReference type="CDD" id="cd06529">
    <property type="entry name" value="S24_LexA-like"/>
    <property type="match status" value="1"/>
</dbReference>
<dbReference type="GO" id="GO:0032259">
    <property type="term" value="P:methylation"/>
    <property type="evidence" value="ECO:0007669"/>
    <property type="project" value="UniProtKB-KW"/>
</dbReference>
<dbReference type="InterPro" id="IPR025931">
    <property type="entry name" value="TaqI_C"/>
</dbReference>
<feature type="site" description="Cleavage; by autolysis" evidence="12">
    <location>
        <begin position="83"/>
        <end position="84"/>
    </location>
</feature>
<evidence type="ECO:0000256" key="3">
    <source>
        <dbReference type="ARBA" id="ARBA00022679"/>
    </source>
</evidence>
<dbReference type="PANTHER" id="PTHR33841:SF1">
    <property type="entry name" value="DNA METHYLTRANSFERASE A"/>
    <property type="match status" value="1"/>
</dbReference>
<keyword evidence="12" id="KW-0227">DNA damage</keyword>
<name>A0A1F6NL99_9BACT</name>
<dbReference type="PANTHER" id="PTHR33841">
    <property type="entry name" value="DNA METHYLTRANSFERASE YEEA-RELATED"/>
    <property type="match status" value="1"/>
</dbReference>
<dbReference type="SUPFAM" id="SSF46785">
    <property type="entry name" value="Winged helix' DNA-binding domain"/>
    <property type="match status" value="1"/>
</dbReference>
<evidence type="ECO:0000256" key="7">
    <source>
        <dbReference type="ARBA" id="ARBA00023015"/>
    </source>
</evidence>
<dbReference type="InterPro" id="IPR036286">
    <property type="entry name" value="LexA/Signal_pep-like_sf"/>
</dbReference>
<comment type="catalytic activity">
    <reaction evidence="12">
        <text>Hydrolysis of Ala-|-Gly bond in repressor LexA.</text>
        <dbReference type="EC" id="3.4.21.88"/>
    </reaction>
</comment>
<feature type="domain" description="TaqI-like C-terminal specificity" evidence="16">
    <location>
        <begin position="709"/>
        <end position="832"/>
    </location>
</feature>
<dbReference type="Gene3D" id="1.10.10.10">
    <property type="entry name" value="Winged helix-like DNA-binding domain superfamily/Winged helix DNA-binding domain"/>
    <property type="match status" value="1"/>
</dbReference>
<dbReference type="SUPFAM" id="SSF51306">
    <property type="entry name" value="LexA/Signal peptidase"/>
    <property type="match status" value="1"/>
</dbReference>
<dbReference type="Proteomes" id="UP000177803">
    <property type="component" value="Unassembled WGS sequence"/>
</dbReference>
<evidence type="ECO:0000313" key="18">
    <source>
        <dbReference type="Proteomes" id="UP000177803"/>
    </source>
</evidence>
<dbReference type="HAMAP" id="MF_00015">
    <property type="entry name" value="LexA"/>
    <property type="match status" value="1"/>
</dbReference>
<dbReference type="InterPro" id="IPR011639">
    <property type="entry name" value="MethylTrfase_TaqI-like_dom"/>
</dbReference>
<comment type="similarity">
    <text evidence="12">Belongs to the peptidase S24 family.</text>
</comment>
<dbReference type="InterPro" id="IPR036390">
    <property type="entry name" value="WH_DNA-bd_sf"/>
</dbReference>
<keyword evidence="12" id="KW-0378">Hydrolase</keyword>
<evidence type="ECO:0000259" key="15">
    <source>
        <dbReference type="Pfam" id="PF07669"/>
    </source>
</evidence>
<gene>
    <name evidence="12" type="primary">lexA</name>
    <name evidence="17" type="ORF">A2261_02755</name>
</gene>
<dbReference type="GO" id="GO:0009307">
    <property type="term" value="P:DNA restriction-modification system"/>
    <property type="evidence" value="ECO:0007669"/>
    <property type="project" value="UniProtKB-KW"/>
</dbReference>
<evidence type="ECO:0000256" key="5">
    <source>
        <dbReference type="ARBA" id="ARBA00022705"/>
    </source>
</evidence>
<dbReference type="NCBIfam" id="TIGR00498">
    <property type="entry name" value="lexA"/>
    <property type="match status" value="1"/>
</dbReference>
<evidence type="ECO:0000256" key="11">
    <source>
        <dbReference type="ARBA" id="ARBA00047942"/>
    </source>
</evidence>
<proteinExistence type="inferred from homology"/>
<dbReference type="Pfam" id="PF01726">
    <property type="entry name" value="LexA_DNA_bind"/>
    <property type="match status" value="1"/>
</dbReference>
<dbReference type="GO" id="GO:0004252">
    <property type="term" value="F:serine-type endopeptidase activity"/>
    <property type="evidence" value="ECO:0007669"/>
    <property type="project" value="UniProtKB-UniRule"/>
</dbReference>
<comment type="catalytic activity">
    <reaction evidence="11">
        <text>a 2'-deoxyadenosine in DNA + S-adenosyl-L-methionine = an N(6)-methyl-2'-deoxyadenosine in DNA + S-adenosyl-L-homocysteine + H(+)</text>
        <dbReference type="Rhea" id="RHEA:15197"/>
        <dbReference type="Rhea" id="RHEA-COMP:12418"/>
        <dbReference type="Rhea" id="RHEA-COMP:12419"/>
        <dbReference type="ChEBI" id="CHEBI:15378"/>
        <dbReference type="ChEBI" id="CHEBI:57856"/>
        <dbReference type="ChEBI" id="CHEBI:59789"/>
        <dbReference type="ChEBI" id="CHEBI:90615"/>
        <dbReference type="ChEBI" id="CHEBI:90616"/>
        <dbReference type="EC" id="2.1.1.72"/>
    </reaction>
</comment>
<comment type="caution">
    <text evidence="17">The sequence shown here is derived from an EMBL/GenBank/DDBJ whole genome shotgun (WGS) entry which is preliminary data.</text>
</comment>
<keyword evidence="3" id="KW-0808">Transferase</keyword>
<evidence type="ECO:0000256" key="1">
    <source>
        <dbReference type="ARBA" id="ARBA00022491"/>
    </source>
</evidence>
<dbReference type="InterPro" id="IPR050953">
    <property type="entry name" value="N4_N6_ade-DNA_methylase"/>
</dbReference>
<dbReference type="Pfam" id="PF07669">
    <property type="entry name" value="Eco57I"/>
    <property type="match status" value="1"/>
</dbReference>
<keyword evidence="1 12" id="KW-0678">Repressor</keyword>
<evidence type="ECO:0000256" key="12">
    <source>
        <dbReference type="HAMAP-Rule" id="MF_00015"/>
    </source>
</evidence>
<feature type="domain" description="Peptidase S24/S26A/S26B/S26C" evidence="13">
    <location>
        <begin position="78"/>
        <end position="189"/>
    </location>
</feature>